<dbReference type="SUPFAM" id="SSF47384">
    <property type="entry name" value="Homodimeric domain of signal transducing histidine kinase"/>
    <property type="match status" value="1"/>
</dbReference>
<comment type="catalytic activity">
    <reaction evidence="1">
        <text>ATP + protein L-histidine = ADP + protein N-phospho-L-histidine.</text>
        <dbReference type="EC" id="2.7.13.3"/>
    </reaction>
</comment>
<sequence>MKQAKAKTTTQQLTYLFVSLFGTILILVNITFLIISSGYIYYQADQQSEQVIDAVKQNLHSKYDWSELLDLYLAKQDDDAITLTTPQGRTYYSEDAHEAFNHIQQQRHYKNMVYSNKHIYFLKTEKENGFQINVALNIDKLFHLIIWLFCTMLVINLLAIIISIPLIRRFSHKWSRPIQTMNTEIQTIQKNEPTQKEITVPTNPLEIKRLAQSFNSLLAFQNKALAREQQFVSDASHELKTPIAAIRGHVNLIKRHGQAKPEIIPQSLDYIDAESRKIQELVNELLTLGRIDRPQSLAKPINLIPIVKEVIAEIHTVYPQSIHTKLPDQLNFAIQENDFRNIVHNLVENAAKYSPADSAIKVTLAKQNDQLLLEVADHGQGIALQNREKIFDRFYREDQAHSSKIKGSGLGLAIVKAEVDKYHGQIKVTDNLPQGTIFTVVLPIEK</sequence>
<gene>
    <name evidence="14" type="ORF">F8251_04230</name>
</gene>
<evidence type="ECO:0000256" key="5">
    <source>
        <dbReference type="ARBA" id="ARBA00022679"/>
    </source>
</evidence>
<dbReference type="SMART" id="SM00387">
    <property type="entry name" value="HATPase_c"/>
    <property type="match status" value="1"/>
</dbReference>
<evidence type="ECO:0000256" key="11">
    <source>
        <dbReference type="SAM" id="Phobius"/>
    </source>
</evidence>
<dbReference type="InterPro" id="IPR036097">
    <property type="entry name" value="HisK_dim/P_sf"/>
</dbReference>
<evidence type="ECO:0000256" key="3">
    <source>
        <dbReference type="ARBA" id="ARBA00012438"/>
    </source>
</evidence>
<dbReference type="InterPro" id="IPR003594">
    <property type="entry name" value="HATPase_dom"/>
</dbReference>
<dbReference type="PROSITE" id="PS50885">
    <property type="entry name" value="HAMP"/>
    <property type="match status" value="1"/>
</dbReference>
<dbReference type="InterPro" id="IPR004358">
    <property type="entry name" value="Sig_transdc_His_kin-like_C"/>
</dbReference>
<dbReference type="SMART" id="SM00388">
    <property type="entry name" value="HisKA"/>
    <property type="match status" value="1"/>
</dbReference>
<dbReference type="PANTHER" id="PTHR45436:SF15">
    <property type="entry name" value="SENSOR HISTIDINE KINASE CUSS"/>
    <property type="match status" value="1"/>
</dbReference>
<dbReference type="PRINTS" id="PR00344">
    <property type="entry name" value="BCTRLSENSOR"/>
</dbReference>
<dbReference type="InterPro" id="IPR050428">
    <property type="entry name" value="TCS_sensor_his_kinase"/>
</dbReference>
<reference evidence="14 15" key="1">
    <citation type="submission" date="2019-09" db="EMBL/GenBank/DDBJ databases">
        <title>Investigation of probiotic properties of different lactic acid bacteria.</title>
        <authorList>
            <person name="Jaomanjaka F."/>
            <person name="Blanc P."/>
        </authorList>
    </citation>
    <scope>NUCLEOTIDE SEQUENCE [LARGE SCALE GENOMIC DNA]</scope>
    <source>
        <strain evidence="14 15">BIO6272</strain>
    </source>
</reference>
<organism evidence="14 15">
    <name type="scientific">Lactobacillus crispatus</name>
    <dbReference type="NCBI Taxonomy" id="47770"/>
    <lineage>
        <taxon>Bacteria</taxon>
        <taxon>Bacillati</taxon>
        <taxon>Bacillota</taxon>
        <taxon>Bacilli</taxon>
        <taxon>Lactobacillales</taxon>
        <taxon>Lactobacillaceae</taxon>
        <taxon>Lactobacillus</taxon>
    </lineage>
</organism>
<evidence type="ECO:0000256" key="8">
    <source>
        <dbReference type="ARBA" id="ARBA00022989"/>
    </source>
</evidence>
<protein>
    <recommendedName>
        <fullName evidence="3">histidine kinase</fullName>
        <ecNumber evidence="3">2.7.13.3</ecNumber>
    </recommendedName>
</protein>
<dbReference type="EMBL" id="WBOB01000014">
    <property type="protein sequence ID" value="KAB1977168.1"/>
    <property type="molecule type" value="Genomic_DNA"/>
</dbReference>
<dbReference type="PROSITE" id="PS50109">
    <property type="entry name" value="HIS_KIN"/>
    <property type="match status" value="1"/>
</dbReference>
<name>A0A6A1Z789_9LACO</name>
<feature type="domain" description="HAMP" evidence="13">
    <location>
        <begin position="172"/>
        <end position="226"/>
    </location>
</feature>
<evidence type="ECO:0000259" key="13">
    <source>
        <dbReference type="PROSITE" id="PS50885"/>
    </source>
</evidence>
<dbReference type="CDD" id="cd00082">
    <property type="entry name" value="HisKA"/>
    <property type="match status" value="1"/>
</dbReference>
<dbReference type="FunFam" id="1.10.287.130:FF:000001">
    <property type="entry name" value="Two-component sensor histidine kinase"/>
    <property type="match status" value="1"/>
</dbReference>
<dbReference type="SUPFAM" id="SSF55874">
    <property type="entry name" value="ATPase domain of HSP90 chaperone/DNA topoisomerase II/histidine kinase"/>
    <property type="match status" value="1"/>
</dbReference>
<dbReference type="InterPro" id="IPR005467">
    <property type="entry name" value="His_kinase_dom"/>
</dbReference>
<keyword evidence="9" id="KW-0902">Two-component regulatory system</keyword>
<dbReference type="Gene3D" id="3.30.565.10">
    <property type="entry name" value="Histidine kinase-like ATPase, C-terminal domain"/>
    <property type="match status" value="1"/>
</dbReference>
<dbReference type="Proteomes" id="UP000430323">
    <property type="component" value="Unassembled WGS sequence"/>
</dbReference>
<evidence type="ECO:0000256" key="7">
    <source>
        <dbReference type="ARBA" id="ARBA00022777"/>
    </source>
</evidence>
<dbReference type="Pfam" id="PF00512">
    <property type="entry name" value="HisKA"/>
    <property type="match status" value="1"/>
</dbReference>
<dbReference type="InterPro" id="IPR003661">
    <property type="entry name" value="HisK_dim/P_dom"/>
</dbReference>
<dbReference type="Gene3D" id="6.10.340.10">
    <property type="match status" value="1"/>
</dbReference>
<dbReference type="InterPro" id="IPR036890">
    <property type="entry name" value="HATPase_C_sf"/>
</dbReference>
<feature type="transmembrane region" description="Helical" evidence="11">
    <location>
        <begin position="144"/>
        <end position="167"/>
    </location>
</feature>
<evidence type="ECO:0000313" key="15">
    <source>
        <dbReference type="Proteomes" id="UP000430323"/>
    </source>
</evidence>
<feature type="domain" description="Histidine kinase" evidence="12">
    <location>
        <begin position="234"/>
        <end position="446"/>
    </location>
</feature>
<evidence type="ECO:0000256" key="9">
    <source>
        <dbReference type="ARBA" id="ARBA00023012"/>
    </source>
</evidence>
<dbReference type="GO" id="GO:0005886">
    <property type="term" value="C:plasma membrane"/>
    <property type="evidence" value="ECO:0007669"/>
    <property type="project" value="TreeGrafter"/>
</dbReference>
<comment type="subcellular location">
    <subcellularLocation>
        <location evidence="2">Membrane</location>
        <topology evidence="2">Multi-pass membrane protein</topology>
    </subcellularLocation>
</comment>
<feature type="transmembrane region" description="Helical" evidence="11">
    <location>
        <begin position="12"/>
        <end position="35"/>
    </location>
</feature>
<dbReference type="InterPro" id="IPR003660">
    <property type="entry name" value="HAMP_dom"/>
</dbReference>
<evidence type="ECO:0000256" key="4">
    <source>
        <dbReference type="ARBA" id="ARBA00022553"/>
    </source>
</evidence>
<dbReference type="PANTHER" id="PTHR45436">
    <property type="entry name" value="SENSOR HISTIDINE KINASE YKOH"/>
    <property type="match status" value="1"/>
</dbReference>
<keyword evidence="10 11" id="KW-0472">Membrane</keyword>
<evidence type="ECO:0000259" key="12">
    <source>
        <dbReference type="PROSITE" id="PS50109"/>
    </source>
</evidence>
<evidence type="ECO:0000256" key="6">
    <source>
        <dbReference type="ARBA" id="ARBA00022692"/>
    </source>
</evidence>
<accession>A0A6A1Z789</accession>
<dbReference type="AlphaFoldDB" id="A0A6A1Z789"/>
<evidence type="ECO:0000256" key="10">
    <source>
        <dbReference type="ARBA" id="ARBA00023136"/>
    </source>
</evidence>
<dbReference type="GO" id="GO:0000155">
    <property type="term" value="F:phosphorelay sensor kinase activity"/>
    <property type="evidence" value="ECO:0007669"/>
    <property type="project" value="InterPro"/>
</dbReference>
<evidence type="ECO:0000313" key="14">
    <source>
        <dbReference type="EMBL" id="KAB1977168.1"/>
    </source>
</evidence>
<dbReference type="Pfam" id="PF02518">
    <property type="entry name" value="HATPase_c"/>
    <property type="match status" value="1"/>
</dbReference>
<dbReference type="RefSeq" id="WP_151495316.1">
    <property type="nucleotide sequence ID" value="NZ_JBBOJP010000097.1"/>
</dbReference>
<dbReference type="FunFam" id="3.30.565.10:FF:000006">
    <property type="entry name" value="Sensor histidine kinase WalK"/>
    <property type="match status" value="1"/>
</dbReference>
<keyword evidence="6 11" id="KW-0812">Transmembrane</keyword>
<dbReference type="Gene3D" id="1.10.287.130">
    <property type="match status" value="1"/>
</dbReference>
<comment type="caution">
    <text evidence="14">The sequence shown here is derived from an EMBL/GenBank/DDBJ whole genome shotgun (WGS) entry which is preliminary data.</text>
</comment>
<keyword evidence="8 11" id="KW-1133">Transmembrane helix</keyword>
<keyword evidence="7 14" id="KW-0418">Kinase</keyword>
<proteinExistence type="predicted"/>
<dbReference type="EC" id="2.7.13.3" evidence="3"/>
<keyword evidence="5" id="KW-0808">Transferase</keyword>
<keyword evidence="4" id="KW-0597">Phosphoprotein</keyword>
<evidence type="ECO:0000256" key="2">
    <source>
        <dbReference type="ARBA" id="ARBA00004141"/>
    </source>
</evidence>
<evidence type="ECO:0000256" key="1">
    <source>
        <dbReference type="ARBA" id="ARBA00000085"/>
    </source>
</evidence>